<dbReference type="OrthoDB" id="6328618at2759"/>
<feature type="region of interest" description="Disordered" evidence="1">
    <location>
        <begin position="463"/>
        <end position="553"/>
    </location>
</feature>
<feature type="domain" description="DUF4789" evidence="3">
    <location>
        <begin position="259"/>
        <end position="327"/>
    </location>
</feature>
<reference evidence="4 5" key="1">
    <citation type="submission" date="2019-05" db="EMBL/GenBank/DDBJ databases">
        <title>Another draft genome of Portunus trituberculatus and its Hox gene families provides insights of decapod evolution.</title>
        <authorList>
            <person name="Jeong J.-H."/>
            <person name="Song I."/>
            <person name="Kim S."/>
            <person name="Choi T."/>
            <person name="Kim D."/>
            <person name="Ryu S."/>
            <person name="Kim W."/>
        </authorList>
    </citation>
    <scope>NUCLEOTIDE SEQUENCE [LARGE SCALE GENOMIC DNA]</scope>
    <source>
        <tissue evidence="4">Muscle</tissue>
    </source>
</reference>
<sequence length="553" mass="61095">MVSRGGWWWRWWCCWAWWLAGAGSGWGAVIPPPWVNHTLNPCAAESWQLLLWPRDSSCHRIFTQGPCGETQEFYFNVAAGEGQCRCPRGSLLHPDSRRCHSRFSRGPCLPREYIDRYGKDLRHGEGTCRPFDECPPGQVFWPPDGQCYQHHTRGPCLNGYLIYVNPNTGFPDCGCERTVMFSNYWALTGLCFELFQRGPCLDGTIFLYNATRGATQCGCSPSILTNYHQDSGSCYELGQRGPCRPGQLLAFSPDTLATRCTCRPDHALWSPNGACYLLYSRGPCSKGHFFIPATNGTGKCQLYPCSGTRRYHPSSDTCYRLGRRGPCPLGSLFIYDEDTPLRGTCGCMPELVGFWPKDGRCYEVGSRGPCPRRQVLDHDKTSAKAHCICDLRKGYIAWEDDSCHLLNTRGPCPAGQRLMVKQWRPLTPVCTSDPAVPLTLEQDTPGADSPSQFQMSNSVTAARGDDTFNVGDTNATLAPPTSTSLPGPAPAPASTPGTRSGRSMSAGGEARGLLDSTHFLLPEEDDESSTFYTGHPEGRRSLDPWWGTPVPPS</sequence>
<feature type="chain" id="PRO_5023147072" description="DUF4789 domain-containing protein" evidence="2">
    <location>
        <begin position="28"/>
        <end position="553"/>
    </location>
</feature>
<proteinExistence type="predicted"/>
<dbReference type="InterPro" id="IPR031993">
    <property type="entry name" value="DUF4789"/>
</dbReference>
<accession>A0A5B7F747</accession>
<feature type="compositionally biased region" description="Low complexity" evidence="1">
    <location>
        <begin position="475"/>
        <end position="486"/>
    </location>
</feature>
<organism evidence="4 5">
    <name type="scientific">Portunus trituberculatus</name>
    <name type="common">Swimming crab</name>
    <name type="synonym">Neptunus trituberculatus</name>
    <dbReference type="NCBI Taxonomy" id="210409"/>
    <lineage>
        <taxon>Eukaryota</taxon>
        <taxon>Metazoa</taxon>
        <taxon>Ecdysozoa</taxon>
        <taxon>Arthropoda</taxon>
        <taxon>Crustacea</taxon>
        <taxon>Multicrustacea</taxon>
        <taxon>Malacostraca</taxon>
        <taxon>Eumalacostraca</taxon>
        <taxon>Eucarida</taxon>
        <taxon>Decapoda</taxon>
        <taxon>Pleocyemata</taxon>
        <taxon>Brachyura</taxon>
        <taxon>Eubrachyura</taxon>
        <taxon>Portunoidea</taxon>
        <taxon>Portunidae</taxon>
        <taxon>Portuninae</taxon>
        <taxon>Portunus</taxon>
    </lineage>
</organism>
<dbReference type="PANTHER" id="PTHR21177:SF7">
    <property type="entry name" value="GH11627P"/>
    <property type="match status" value="1"/>
</dbReference>
<dbReference type="Pfam" id="PF16033">
    <property type="entry name" value="DUF4789"/>
    <property type="match status" value="2"/>
</dbReference>
<gene>
    <name evidence="4" type="ORF">E2C01_034503</name>
</gene>
<dbReference type="AlphaFoldDB" id="A0A5B7F747"/>
<dbReference type="EMBL" id="VSRR010004861">
    <property type="protein sequence ID" value="MPC40928.1"/>
    <property type="molecule type" value="Genomic_DNA"/>
</dbReference>
<feature type="domain" description="DUF4789" evidence="3">
    <location>
        <begin position="370"/>
        <end position="434"/>
    </location>
</feature>
<evidence type="ECO:0000313" key="5">
    <source>
        <dbReference type="Proteomes" id="UP000324222"/>
    </source>
</evidence>
<evidence type="ECO:0000313" key="4">
    <source>
        <dbReference type="EMBL" id="MPC40928.1"/>
    </source>
</evidence>
<comment type="caution">
    <text evidence="4">The sequence shown here is derived from an EMBL/GenBank/DDBJ whole genome shotgun (WGS) entry which is preliminary data.</text>
</comment>
<evidence type="ECO:0000256" key="1">
    <source>
        <dbReference type="SAM" id="MobiDB-lite"/>
    </source>
</evidence>
<name>A0A5B7F747_PORTR</name>
<feature type="signal peptide" evidence="2">
    <location>
        <begin position="1"/>
        <end position="27"/>
    </location>
</feature>
<keyword evidence="5" id="KW-1185">Reference proteome</keyword>
<keyword evidence="2" id="KW-0732">Signal</keyword>
<evidence type="ECO:0000256" key="2">
    <source>
        <dbReference type="SAM" id="SignalP"/>
    </source>
</evidence>
<evidence type="ECO:0000259" key="3">
    <source>
        <dbReference type="Pfam" id="PF16033"/>
    </source>
</evidence>
<dbReference type="Proteomes" id="UP000324222">
    <property type="component" value="Unassembled WGS sequence"/>
</dbReference>
<protein>
    <recommendedName>
        <fullName evidence="3">DUF4789 domain-containing protein</fullName>
    </recommendedName>
</protein>
<dbReference type="PANTHER" id="PTHR21177">
    <property type="entry name" value="IP06524P-RELATED"/>
    <property type="match status" value="1"/>
</dbReference>